<dbReference type="EMBL" id="CP136426">
    <property type="protein sequence ID" value="WOC52849.1"/>
    <property type="molecule type" value="Genomic_DNA"/>
</dbReference>
<dbReference type="PROSITE" id="PS51257">
    <property type="entry name" value="PROKAR_LIPOPROTEIN"/>
    <property type="match status" value="1"/>
</dbReference>
<evidence type="ECO:0000313" key="2">
    <source>
        <dbReference type="Proteomes" id="UP001432059"/>
    </source>
</evidence>
<proteinExistence type="predicted"/>
<dbReference type="InterPro" id="IPR032331">
    <property type="entry name" value="DUF4856"/>
</dbReference>
<organism evidence="1 2">
    <name type="scientific">Bergeyella porcorum</name>
    <dbReference type="NCBI Taxonomy" id="1735111"/>
    <lineage>
        <taxon>Bacteria</taxon>
        <taxon>Pseudomonadati</taxon>
        <taxon>Bacteroidota</taxon>
        <taxon>Flavobacteriia</taxon>
        <taxon>Flavobacteriales</taxon>
        <taxon>Weeksellaceae</taxon>
        <taxon>Bergeyella</taxon>
    </lineage>
</organism>
<dbReference type="AlphaFoldDB" id="A0AAU0F3P8"/>
<reference evidence="1" key="1">
    <citation type="submission" date="2023-10" db="EMBL/GenBank/DDBJ databases">
        <title>Characterization and whole genome sequencing of a novel strain of Bergeyella porcorum QD2021 isolated from pig.</title>
        <authorList>
            <person name="Liu G."/>
            <person name="Chen C."/>
            <person name="Han X."/>
        </authorList>
    </citation>
    <scope>NUCLEOTIDE SEQUENCE</scope>
    <source>
        <strain evidence="1">QD2021</strain>
    </source>
</reference>
<sequence>MKKLYQYAIIFGALMMTSCDRNVGETVETAYQEPLPEVLVYKFQRNGSSSVNTLACQLIIEPVDYIFNSYLKDARIFNQYYYEGLMKYYQIEGIDGAIPYNEIATSDFQKKYQTEIQQDITAMIDISAKISGYQSDNIRNREAAKGVSGYVGNSLGDLNLSFVDERGLAPAEAFYYMILGAIQMDKIFGTHLTNEVLQNTEYRTQHENLRLLQGRNYTALEHHWDLSYGYFNRLKPLVQADGLPVLTHSETKIYNALVQGRYEMGRYYYDEMTTQADIIRVELAKAIVVKTMNLLAGNNTLANLNEEAGYSFKFLSQAYGLIYSLQFLRNNNGEAYFSRSQVQNILNKMMGENGFWDQERLLSDENTTGSLKQIATEIGKPFGLTLSDIKR</sequence>
<dbReference type="RefSeq" id="WP_327984186.1">
    <property type="nucleotide sequence ID" value="NZ_CP136426.1"/>
</dbReference>
<accession>A0AAU0F3P8</accession>
<name>A0AAU0F3P8_9FLAO</name>
<dbReference type="Proteomes" id="UP001432059">
    <property type="component" value="Chromosome"/>
</dbReference>
<keyword evidence="2" id="KW-1185">Reference proteome</keyword>
<dbReference type="KEGG" id="bpor:BPO_2202"/>
<evidence type="ECO:0000313" key="1">
    <source>
        <dbReference type="EMBL" id="WOC52849.1"/>
    </source>
</evidence>
<dbReference type="Pfam" id="PF16148">
    <property type="entry name" value="DUF4856"/>
    <property type="match status" value="1"/>
</dbReference>
<protein>
    <submittedName>
        <fullName evidence="1">DUF4856 domain-containing protein</fullName>
    </submittedName>
</protein>
<gene>
    <name evidence="1" type="ORF">BPO_2202</name>
</gene>